<dbReference type="InterPro" id="IPR029035">
    <property type="entry name" value="DHS-like_NAD/FAD-binding_dom"/>
</dbReference>
<organism evidence="4 5">
    <name type="scientific">Thermoproteota archaeon</name>
    <dbReference type="NCBI Taxonomy" id="2056631"/>
    <lineage>
        <taxon>Archaea</taxon>
        <taxon>Thermoproteota</taxon>
    </lineage>
</organism>
<feature type="non-terminal residue" evidence="4">
    <location>
        <position position="1"/>
    </location>
</feature>
<dbReference type="Pfam" id="PF01916">
    <property type="entry name" value="DS"/>
    <property type="match status" value="1"/>
</dbReference>
<reference evidence="4 5" key="1">
    <citation type="submission" date="2018-06" db="EMBL/GenBank/DDBJ databases">
        <title>Extensive metabolic versatility and redundancy in microbially diverse, dynamic hydrothermal sediments.</title>
        <authorList>
            <person name="Dombrowski N."/>
            <person name="Teske A."/>
            <person name="Baker B.J."/>
        </authorList>
    </citation>
    <scope>NUCLEOTIDE SEQUENCE [LARGE SCALE GENOMIC DNA]</scope>
    <source>
        <strain evidence="4">B66_G16</strain>
    </source>
</reference>
<dbReference type="PANTHER" id="PTHR11703:SF2">
    <property type="entry name" value="DEOXYHYPUSINE SYNTHASE-LIKE PROTEIN"/>
    <property type="match status" value="1"/>
</dbReference>
<dbReference type="Proteomes" id="UP000278475">
    <property type="component" value="Unassembled WGS sequence"/>
</dbReference>
<gene>
    <name evidence="4" type="ORF">DRJ31_10030</name>
</gene>
<name>A0A497EK83_9CREN</name>
<comment type="similarity">
    <text evidence="1">Belongs to the deoxyhypusine synthase family.</text>
</comment>
<dbReference type="AlphaFoldDB" id="A0A497EK83"/>
<dbReference type="InterPro" id="IPR036982">
    <property type="entry name" value="Deoxyhypusine_synthase_sf"/>
</dbReference>
<keyword evidence="3" id="KW-1133">Transmembrane helix</keyword>
<feature type="transmembrane region" description="Helical" evidence="3">
    <location>
        <begin position="37"/>
        <end position="55"/>
    </location>
</feature>
<keyword evidence="3" id="KW-0472">Membrane</keyword>
<evidence type="ECO:0000256" key="3">
    <source>
        <dbReference type="SAM" id="Phobius"/>
    </source>
</evidence>
<dbReference type="EMBL" id="QMQV01000183">
    <property type="protein sequence ID" value="RLE46461.1"/>
    <property type="molecule type" value="Genomic_DNA"/>
</dbReference>
<protein>
    <submittedName>
        <fullName evidence="4">Deoxyhypusine synthase</fullName>
    </submittedName>
</protein>
<evidence type="ECO:0000256" key="2">
    <source>
        <dbReference type="ARBA" id="ARBA00022679"/>
    </source>
</evidence>
<evidence type="ECO:0000313" key="5">
    <source>
        <dbReference type="Proteomes" id="UP000278475"/>
    </source>
</evidence>
<dbReference type="Gene3D" id="3.40.910.10">
    <property type="entry name" value="Deoxyhypusine synthase"/>
    <property type="match status" value="1"/>
</dbReference>
<dbReference type="SUPFAM" id="SSF52467">
    <property type="entry name" value="DHS-like NAD/FAD-binding domain"/>
    <property type="match status" value="1"/>
</dbReference>
<accession>A0A497EK83</accession>
<sequence length="59" mass="6432">DYAVQITTDSPHFGGLSGATLEEAKSWCKLKPDAKAVTVYCDATIALPLIYAYLVDKIR</sequence>
<dbReference type="GO" id="GO:0005737">
    <property type="term" value="C:cytoplasm"/>
    <property type="evidence" value="ECO:0007669"/>
    <property type="project" value="TreeGrafter"/>
</dbReference>
<dbReference type="GO" id="GO:0034038">
    <property type="term" value="F:deoxyhypusine synthase activity"/>
    <property type="evidence" value="ECO:0007669"/>
    <property type="project" value="TreeGrafter"/>
</dbReference>
<proteinExistence type="inferred from homology"/>
<comment type="caution">
    <text evidence="4">The sequence shown here is derived from an EMBL/GenBank/DDBJ whole genome shotgun (WGS) entry which is preliminary data.</text>
</comment>
<evidence type="ECO:0000256" key="1">
    <source>
        <dbReference type="ARBA" id="ARBA00009892"/>
    </source>
</evidence>
<dbReference type="PANTHER" id="PTHR11703">
    <property type="entry name" value="DEOXYHYPUSINE SYNTHASE"/>
    <property type="match status" value="1"/>
</dbReference>
<evidence type="ECO:0000313" key="4">
    <source>
        <dbReference type="EMBL" id="RLE46461.1"/>
    </source>
</evidence>
<keyword evidence="3" id="KW-0812">Transmembrane</keyword>
<dbReference type="InterPro" id="IPR002773">
    <property type="entry name" value="Deoxyhypusine_synthase"/>
</dbReference>
<keyword evidence="2" id="KW-0808">Transferase</keyword>